<gene>
    <name evidence="1" type="ORF">DP939_43870</name>
</gene>
<organism evidence="1 2">
    <name type="scientific">Spongiactinospora rosea</name>
    <dbReference type="NCBI Taxonomy" id="2248750"/>
    <lineage>
        <taxon>Bacteria</taxon>
        <taxon>Bacillati</taxon>
        <taxon>Actinomycetota</taxon>
        <taxon>Actinomycetes</taxon>
        <taxon>Streptosporangiales</taxon>
        <taxon>Streptosporangiaceae</taxon>
        <taxon>Spongiactinospora</taxon>
    </lineage>
</organism>
<sequence length="189" mass="21670">MPSATPSARRFMRSADDRADAERLAFLVARAVGAKVPAAFRYSETELLMDYVGGIPGRTLQGDEREQERLMSTPSGKRLGLLDVLIGNEDRNPGNWKVVDGEVVGIDQGEAWSDAGKSLPDWGYQTFGREYYDFANDRWRKNDLSRADVERMEEALKAVRSEFIPSRQEWYDDMMKRFAEVKKHSRWRA</sequence>
<dbReference type="AlphaFoldDB" id="A0A366LKK5"/>
<comment type="caution">
    <text evidence="1">The sequence shown here is derived from an EMBL/GenBank/DDBJ whole genome shotgun (WGS) entry which is preliminary data.</text>
</comment>
<proteinExistence type="predicted"/>
<dbReference type="Proteomes" id="UP000253303">
    <property type="component" value="Unassembled WGS sequence"/>
</dbReference>
<accession>A0A366LKK5</accession>
<dbReference type="EMBL" id="QMEY01000045">
    <property type="protein sequence ID" value="RBQ13834.1"/>
    <property type="molecule type" value="Genomic_DNA"/>
</dbReference>
<keyword evidence="2" id="KW-1185">Reference proteome</keyword>
<name>A0A366LKK5_9ACTN</name>
<protein>
    <submittedName>
        <fullName evidence="1">Uncharacterized protein</fullName>
    </submittedName>
</protein>
<evidence type="ECO:0000313" key="1">
    <source>
        <dbReference type="EMBL" id="RBQ13834.1"/>
    </source>
</evidence>
<evidence type="ECO:0000313" key="2">
    <source>
        <dbReference type="Proteomes" id="UP000253303"/>
    </source>
</evidence>
<reference evidence="1 2" key="1">
    <citation type="submission" date="2018-06" db="EMBL/GenBank/DDBJ databases">
        <title>Sphaerisporangium craniellae sp. nov., isolated from a marine sponge in the South China Sea.</title>
        <authorList>
            <person name="Li L."/>
        </authorList>
    </citation>
    <scope>NUCLEOTIDE SEQUENCE [LARGE SCALE GENOMIC DNA]</scope>
    <source>
        <strain evidence="1 2">LHW63015</strain>
    </source>
</reference>